<dbReference type="STRING" id="312017.Q23AE0"/>
<keyword evidence="8" id="KW-1185">Reference proteome</keyword>
<protein>
    <submittedName>
        <fullName evidence="7">Helicase carboxy-terminal domain protein</fullName>
    </submittedName>
</protein>
<evidence type="ECO:0000259" key="5">
    <source>
        <dbReference type="PROSITE" id="PS51194"/>
    </source>
</evidence>
<dbReference type="Pfam" id="PF01043">
    <property type="entry name" value="SecA_PP_bind"/>
    <property type="match status" value="1"/>
</dbReference>
<dbReference type="GO" id="GO:0006886">
    <property type="term" value="P:intracellular protein transport"/>
    <property type="evidence" value="ECO:0007669"/>
    <property type="project" value="InterPro"/>
</dbReference>
<feature type="domain" description="Helicase C-terminal" evidence="5">
    <location>
        <begin position="152"/>
        <end position="310"/>
    </location>
</feature>
<dbReference type="InterPro" id="IPR000185">
    <property type="entry name" value="SecA"/>
</dbReference>
<dbReference type="Pfam" id="PF00271">
    <property type="entry name" value="Helicase_C"/>
    <property type="match status" value="1"/>
</dbReference>
<dbReference type="InterPro" id="IPR014018">
    <property type="entry name" value="SecA_motor_DEAD"/>
</dbReference>
<dbReference type="GO" id="GO:0004386">
    <property type="term" value="F:helicase activity"/>
    <property type="evidence" value="ECO:0007669"/>
    <property type="project" value="UniProtKB-KW"/>
</dbReference>
<dbReference type="HOGENOM" id="CLU_243515_0_0_1"/>
<dbReference type="GeneID" id="7846831"/>
<dbReference type="Proteomes" id="UP000009168">
    <property type="component" value="Unassembled WGS sequence"/>
</dbReference>
<sequence length="1293" mass="151781">MQSFIIDYINYKLPIWAANAVHAKYKFTRDVQYIVKNGKILPLDYINTGVTQINTQYQDGIHQFLQLKEKVPLTNLNLVTNYSSNINFFRRYHSNLYGLTGTLGTENIRNFLNETYSVDFLYIPPFKKRQLTELFPYLEENKQKWQKKVAQDVEWACIEQQRCCLVICKSIKDVDEIYKLITDRKAIKSQFIYRYIDSEDSESEREIQKYTKPGYVIISTNLAGRGCDLKIPDIVEQKGGLHVIVTFIPENSRVLEQAFGRAGRQGQKGSARMIIESSILNQLKKYLNIQDDTDGEYFKQKLSVELKNQILKKIEEEEKHQLSIAKEEVKKIEEQDELFKRFSNQINSWKINYKEDYLIFKALEFRFGLFLDILNEKQKKDLNEMQQMQESGSKSLLYFKKDIEKFFSDIEKDYKQGQILIKPEDLLYKSCISLMKKEDSASELIQQAKHMDQQNPIPHYQQIISHIQNKEFNKIEPEYKQFREKIEIKKEEHSMLRVAVQNSKQIRQQQLRNQLEQEINLLGNIEQDLFQFNQELNIQPIQFQQFQNQAFQARNLNLSSLNNLQNNLNLPQQQKYMIQKLKLEQIENQKQVIKDLQIKLDELKTNEKQLEINMINDEKHLQVYQAISKQLEENLSQLNKISGSEDYEINVDFENASELKTYMPDYDGLFQDITELEQMLANDGLPLIGKVQAKKKKKRFWGWIVKLVAGVVQIVVGAALTYFSAGAASSVGISLIFEGCVDVFQAIKAGINNEDVDLGQYFQNKVVSLSLACALAGSQALAETGQLFKQGAEYAAKNGILNSTKKLLSSEVILGGLKKAGQKAIELNNIQMIGGLISARMQQTDIRQKTQEQVNQEDEQEQINEEQKQNFQKKLEQIKKSKELKNQFINIQEKERQYQQFLESIRDEVERIANQEVRMNYSDILTQLVFLIKSNPENKSKIENLLNYSYLSIDIEKKDQIFENASQALIQSNFNRTKALINLKPCLQQLLDELFMKVDEKMSTKVSIFKFILEKAMTQYAQKRKQYLEDSVNNFNQLQINVDQQMQKQKKTFEQEVQSLKNSQQLIQNRHQNIEQRQNELKNMSYGLNQYDQYAVNNYNQQVRNLTQEIDNFNNEQQQNNLKVQQIQNYQQMLVNEAKQKENLLKNEQQKIQNLQFSIKKEIENLVQKIQEQQTQKRYEDILISMQVFNSDKITLNRGFYKKTLLENELNNIFGNRQFSSEIVSYIFSQQFQAEQTKILQLKEEFIEYVTEKTNDRVIMPMLQQAYNKLIKQDITLAESRIKQLAEEINKNQ</sequence>
<feature type="coiled-coil region" evidence="4">
    <location>
        <begin position="586"/>
        <end position="641"/>
    </location>
</feature>
<dbReference type="GO" id="GO:0005524">
    <property type="term" value="F:ATP binding"/>
    <property type="evidence" value="ECO:0007669"/>
    <property type="project" value="InterPro"/>
</dbReference>
<dbReference type="PROSITE" id="PS51196">
    <property type="entry name" value="SECA_MOTOR_DEAD"/>
    <property type="match status" value="1"/>
</dbReference>
<keyword evidence="7" id="KW-0378">Hydrolase</keyword>
<accession>Q23AE0</accession>
<dbReference type="OrthoDB" id="10067052at2759"/>
<dbReference type="eggNOG" id="ENOG502QS7I">
    <property type="taxonomic scope" value="Eukaryota"/>
</dbReference>
<dbReference type="EMBL" id="GG662724">
    <property type="protein sequence ID" value="EAR93552.2"/>
    <property type="molecule type" value="Genomic_DNA"/>
</dbReference>
<dbReference type="PROSITE" id="PS51194">
    <property type="entry name" value="HELICASE_CTER"/>
    <property type="match status" value="1"/>
</dbReference>
<keyword evidence="1" id="KW-0963">Cytoplasm</keyword>
<keyword evidence="7" id="KW-0067">ATP-binding</keyword>
<keyword evidence="2" id="KW-0653">Protein transport</keyword>
<dbReference type="PANTHER" id="PTHR30612:SF0">
    <property type="entry name" value="CHLOROPLAST PROTEIN-TRANSPORTING ATPASE"/>
    <property type="match status" value="1"/>
</dbReference>
<dbReference type="SUPFAM" id="SSF81767">
    <property type="entry name" value="Pre-protein crosslinking domain of SecA"/>
    <property type="match status" value="1"/>
</dbReference>
<evidence type="ECO:0000313" key="8">
    <source>
        <dbReference type="Proteomes" id="UP000009168"/>
    </source>
</evidence>
<reference evidence="8" key="1">
    <citation type="journal article" date="2006" name="PLoS Biol.">
        <title>Macronuclear genome sequence of the ciliate Tetrahymena thermophila, a model eukaryote.</title>
        <authorList>
            <person name="Eisen J.A."/>
            <person name="Coyne R.S."/>
            <person name="Wu M."/>
            <person name="Wu D."/>
            <person name="Thiagarajan M."/>
            <person name="Wortman J.R."/>
            <person name="Badger J.H."/>
            <person name="Ren Q."/>
            <person name="Amedeo P."/>
            <person name="Jones K.M."/>
            <person name="Tallon L.J."/>
            <person name="Delcher A.L."/>
            <person name="Salzberg S.L."/>
            <person name="Silva J.C."/>
            <person name="Haas B.J."/>
            <person name="Majoros W.H."/>
            <person name="Farzad M."/>
            <person name="Carlton J.M."/>
            <person name="Smith R.K. Jr."/>
            <person name="Garg J."/>
            <person name="Pearlman R.E."/>
            <person name="Karrer K.M."/>
            <person name="Sun L."/>
            <person name="Manning G."/>
            <person name="Elde N.C."/>
            <person name="Turkewitz A.P."/>
            <person name="Asai D.J."/>
            <person name="Wilkes D.E."/>
            <person name="Wang Y."/>
            <person name="Cai H."/>
            <person name="Collins K."/>
            <person name="Stewart B.A."/>
            <person name="Lee S.R."/>
            <person name="Wilamowska K."/>
            <person name="Weinberg Z."/>
            <person name="Ruzzo W.L."/>
            <person name="Wloga D."/>
            <person name="Gaertig J."/>
            <person name="Frankel J."/>
            <person name="Tsao C.-C."/>
            <person name="Gorovsky M.A."/>
            <person name="Keeling P.J."/>
            <person name="Waller R.F."/>
            <person name="Patron N.J."/>
            <person name="Cherry J.M."/>
            <person name="Stover N.A."/>
            <person name="Krieger C.J."/>
            <person name="del Toro C."/>
            <person name="Ryder H.F."/>
            <person name="Williamson S.C."/>
            <person name="Barbeau R.A."/>
            <person name="Hamilton E.P."/>
            <person name="Orias E."/>
        </authorList>
    </citation>
    <scope>NUCLEOTIDE SEQUENCE [LARGE SCALE GENOMIC DNA]</scope>
    <source>
        <strain evidence="8">SB210</strain>
    </source>
</reference>
<dbReference type="Gene3D" id="3.90.1440.10">
    <property type="entry name" value="SecA, preprotein cross-linking domain"/>
    <property type="match status" value="1"/>
</dbReference>
<feature type="coiled-coil region" evidence="4">
    <location>
        <begin position="1028"/>
        <end position="1165"/>
    </location>
</feature>
<evidence type="ECO:0000256" key="1">
    <source>
        <dbReference type="ARBA" id="ARBA00022490"/>
    </source>
</evidence>
<dbReference type="GO" id="GO:0006605">
    <property type="term" value="P:protein targeting"/>
    <property type="evidence" value="ECO:0007669"/>
    <property type="project" value="InterPro"/>
</dbReference>
<dbReference type="KEGG" id="tet:TTHERM_00426190"/>
<dbReference type="Gene3D" id="3.40.50.300">
    <property type="entry name" value="P-loop containing nucleotide triphosphate hydrolases"/>
    <property type="match status" value="1"/>
</dbReference>
<dbReference type="GO" id="GO:0016020">
    <property type="term" value="C:membrane"/>
    <property type="evidence" value="ECO:0007669"/>
    <property type="project" value="InterPro"/>
</dbReference>
<evidence type="ECO:0000256" key="3">
    <source>
        <dbReference type="ARBA" id="ARBA00023010"/>
    </source>
</evidence>
<dbReference type="InParanoid" id="Q23AE0"/>
<evidence type="ECO:0000256" key="2">
    <source>
        <dbReference type="ARBA" id="ARBA00022927"/>
    </source>
</evidence>
<feature type="domain" description="SecA family profile" evidence="6">
    <location>
        <begin position="1"/>
        <end position="323"/>
    </location>
</feature>
<dbReference type="InterPro" id="IPR027417">
    <property type="entry name" value="P-loop_NTPase"/>
</dbReference>
<dbReference type="SMART" id="SM00490">
    <property type="entry name" value="HELICc"/>
    <property type="match status" value="1"/>
</dbReference>
<feature type="coiled-coil region" evidence="4">
    <location>
        <begin position="846"/>
        <end position="911"/>
    </location>
</feature>
<proteinExistence type="predicted"/>
<keyword evidence="4" id="KW-0175">Coiled coil</keyword>
<evidence type="ECO:0000256" key="4">
    <source>
        <dbReference type="SAM" id="Coils"/>
    </source>
</evidence>
<keyword evidence="3" id="KW-0811">Translocation</keyword>
<name>Q23AE0_TETTS</name>
<dbReference type="SUPFAM" id="SSF52540">
    <property type="entry name" value="P-loop containing nucleoside triphosphate hydrolases"/>
    <property type="match status" value="1"/>
</dbReference>
<dbReference type="InterPro" id="IPR011130">
    <property type="entry name" value="SecA_preprotein_X-link_dom"/>
</dbReference>
<gene>
    <name evidence="7" type="ORF">TTHERM_00426190</name>
</gene>
<dbReference type="GO" id="GO:0017038">
    <property type="term" value="P:protein import"/>
    <property type="evidence" value="ECO:0007669"/>
    <property type="project" value="InterPro"/>
</dbReference>
<keyword evidence="7" id="KW-0347">Helicase</keyword>
<organism evidence="7 8">
    <name type="scientific">Tetrahymena thermophila (strain SB210)</name>
    <dbReference type="NCBI Taxonomy" id="312017"/>
    <lineage>
        <taxon>Eukaryota</taxon>
        <taxon>Sar</taxon>
        <taxon>Alveolata</taxon>
        <taxon>Ciliophora</taxon>
        <taxon>Intramacronucleata</taxon>
        <taxon>Oligohymenophorea</taxon>
        <taxon>Hymenostomatida</taxon>
        <taxon>Tetrahymenina</taxon>
        <taxon>Tetrahymenidae</taxon>
        <taxon>Tetrahymena</taxon>
    </lineage>
</organism>
<dbReference type="PANTHER" id="PTHR30612">
    <property type="entry name" value="SECA INNER MEMBRANE COMPONENT OF SEC PROTEIN SECRETION SYSTEM"/>
    <property type="match status" value="1"/>
</dbReference>
<dbReference type="InterPro" id="IPR001650">
    <property type="entry name" value="Helicase_C-like"/>
</dbReference>
<keyword evidence="7" id="KW-0547">Nucleotide-binding</keyword>
<dbReference type="RefSeq" id="XP_001013797.2">
    <property type="nucleotide sequence ID" value="XM_001013797.2"/>
</dbReference>
<dbReference type="InterPro" id="IPR036670">
    <property type="entry name" value="SecA_X-link_sf"/>
</dbReference>
<evidence type="ECO:0000313" key="7">
    <source>
        <dbReference type="EMBL" id="EAR93552.2"/>
    </source>
</evidence>
<keyword evidence="2" id="KW-0813">Transport</keyword>
<evidence type="ECO:0000259" key="6">
    <source>
        <dbReference type="PROSITE" id="PS51196"/>
    </source>
</evidence>